<feature type="transmembrane region" description="Helical" evidence="1">
    <location>
        <begin position="192"/>
        <end position="213"/>
    </location>
</feature>
<keyword evidence="1" id="KW-0812">Transmembrane</keyword>
<keyword evidence="1" id="KW-0472">Membrane</keyword>
<dbReference type="Proteomes" id="UP000018890">
    <property type="component" value="Unassembled WGS sequence"/>
</dbReference>
<dbReference type="RefSeq" id="WP_034747985.1">
    <property type="nucleotide sequence ID" value="NZ_BAUT01000041.1"/>
</dbReference>
<dbReference type="AlphaFoldDB" id="W4Q625"/>
<feature type="transmembrane region" description="Helical" evidence="1">
    <location>
        <begin position="30"/>
        <end position="46"/>
    </location>
</feature>
<dbReference type="OrthoDB" id="3171527at2"/>
<gene>
    <name evidence="2" type="ORF">JCM9140_3288</name>
</gene>
<evidence type="ECO:0000313" key="2">
    <source>
        <dbReference type="EMBL" id="GAE27168.1"/>
    </source>
</evidence>
<keyword evidence="3" id="KW-1185">Reference proteome</keyword>
<reference evidence="2" key="1">
    <citation type="journal article" date="2014" name="Genome Announc.">
        <title>Draft Genome Sequences of Three Alkaliphilic Bacillus Strains, Bacillus wakoensis JCM 9140T, Bacillus akibai JCM 9157T, and Bacillus hemicellulosilyticus JCM 9152T.</title>
        <authorList>
            <person name="Yuki M."/>
            <person name="Oshima K."/>
            <person name="Suda W."/>
            <person name="Oshida Y."/>
            <person name="Kitamura K."/>
            <person name="Iida T."/>
            <person name="Hattori M."/>
            <person name="Ohkuma M."/>
        </authorList>
    </citation>
    <scope>NUCLEOTIDE SEQUENCE [LARGE SCALE GENOMIC DNA]</scope>
    <source>
        <strain evidence="2">JCM 9140</strain>
    </source>
</reference>
<feature type="transmembrane region" description="Helical" evidence="1">
    <location>
        <begin position="78"/>
        <end position="101"/>
    </location>
</feature>
<comment type="caution">
    <text evidence="2">The sequence shown here is derived from an EMBL/GenBank/DDBJ whole genome shotgun (WGS) entry which is preliminary data.</text>
</comment>
<protein>
    <submittedName>
        <fullName evidence="2">Uncharacterized protein</fullName>
    </submittedName>
</protein>
<feature type="transmembrane region" description="Helical" evidence="1">
    <location>
        <begin position="328"/>
        <end position="352"/>
    </location>
</feature>
<accession>W4Q625</accession>
<dbReference type="EMBL" id="BAUT01000041">
    <property type="protein sequence ID" value="GAE27168.1"/>
    <property type="molecule type" value="Genomic_DNA"/>
</dbReference>
<organism evidence="2 3">
    <name type="scientific">Halalkalibacter wakoensis JCM 9140</name>
    <dbReference type="NCBI Taxonomy" id="1236970"/>
    <lineage>
        <taxon>Bacteria</taxon>
        <taxon>Bacillati</taxon>
        <taxon>Bacillota</taxon>
        <taxon>Bacilli</taxon>
        <taxon>Bacillales</taxon>
        <taxon>Bacillaceae</taxon>
        <taxon>Halalkalibacter</taxon>
    </lineage>
</organism>
<feature type="transmembrane region" description="Helical" evidence="1">
    <location>
        <begin position="257"/>
        <end position="277"/>
    </location>
</feature>
<feature type="transmembrane region" description="Helical" evidence="1">
    <location>
        <begin position="165"/>
        <end position="186"/>
    </location>
</feature>
<feature type="transmembrane region" description="Helical" evidence="1">
    <location>
        <begin position="234"/>
        <end position="251"/>
    </location>
</feature>
<feature type="transmembrane region" description="Helical" evidence="1">
    <location>
        <begin position="298"/>
        <end position="316"/>
    </location>
</feature>
<feature type="transmembrane region" description="Helical" evidence="1">
    <location>
        <begin position="421"/>
        <end position="443"/>
    </location>
</feature>
<sequence>MESIRSWSIWVLAISFLTHTFFALPYGEKIVGFLTLIVILLLLSKLKGFSKVISSSMLFIGIIVMFSSGNAENWEESIMVNLPLVVLLVFVPILSFPIGLGKYDEHVGHFIKRYSGSSRKLFFSITGMFFLLGPIINMGTIRLIDDLLKKLQLPEEFLAKSYLRGFTAIIMWSPFFASLLLVLHLVNVPLYSYLPAAIVVGLLHLLVSNVLFIKESKKMKWTIVERPHFRLRKLNELIVIFCLFFLLVFVLDFLFNIKMVISVTIAALLLSILWSLYLKAPKGFLARFKQYRKQAIDLSANEIVLFLTAGYFGSVISKTPVGEVINHIIVSLGNLSVLLLIFSIILFTGLLAMVGLHQIVTISALATTVVAVDIGIDPVIFALTLMCAWTSATIVSPITAVNVILFNLLNRGFKDIAIRWNGIFTLVIISVYTLSIYMLHLIFY</sequence>
<evidence type="ECO:0000313" key="3">
    <source>
        <dbReference type="Proteomes" id="UP000018890"/>
    </source>
</evidence>
<dbReference type="STRING" id="1236970.JCM9140_3288"/>
<keyword evidence="1" id="KW-1133">Transmembrane helix</keyword>
<feature type="transmembrane region" description="Helical" evidence="1">
    <location>
        <begin position="121"/>
        <end position="144"/>
    </location>
</feature>
<proteinExistence type="predicted"/>
<evidence type="ECO:0000256" key="1">
    <source>
        <dbReference type="SAM" id="Phobius"/>
    </source>
</evidence>
<feature type="transmembrane region" description="Helical" evidence="1">
    <location>
        <begin position="52"/>
        <end position="71"/>
    </location>
</feature>
<name>W4Q625_9BACI</name>
<feature type="transmembrane region" description="Helical" evidence="1">
    <location>
        <begin position="359"/>
        <end position="383"/>
    </location>
</feature>
<feature type="transmembrane region" description="Helical" evidence="1">
    <location>
        <begin position="389"/>
        <end position="409"/>
    </location>
</feature>